<evidence type="ECO:0000313" key="3">
    <source>
        <dbReference type="Proteomes" id="UP001595555"/>
    </source>
</evidence>
<evidence type="ECO:0000256" key="1">
    <source>
        <dbReference type="SAM" id="SignalP"/>
    </source>
</evidence>
<gene>
    <name evidence="2" type="ORF">ACFODX_07290</name>
</gene>
<keyword evidence="3" id="KW-1185">Reference proteome</keyword>
<dbReference type="Pfam" id="PF11006">
    <property type="entry name" value="DUF2845"/>
    <property type="match status" value="1"/>
</dbReference>
<comment type="caution">
    <text evidence="2">The sequence shown here is derived from an EMBL/GenBank/DDBJ whole genome shotgun (WGS) entry which is preliminary data.</text>
</comment>
<accession>A0ABV7FGX2</accession>
<dbReference type="InterPro" id="IPR021268">
    <property type="entry name" value="DUF2845"/>
</dbReference>
<organism evidence="2 3">
    <name type="scientific">Cellvibrio fontiphilus</name>
    <dbReference type="NCBI Taxonomy" id="1815559"/>
    <lineage>
        <taxon>Bacteria</taxon>
        <taxon>Pseudomonadati</taxon>
        <taxon>Pseudomonadota</taxon>
        <taxon>Gammaproteobacteria</taxon>
        <taxon>Cellvibrionales</taxon>
        <taxon>Cellvibrionaceae</taxon>
        <taxon>Cellvibrio</taxon>
    </lineage>
</organism>
<dbReference type="Proteomes" id="UP001595555">
    <property type="component" value="Unassembled WGS sequence"/>
</dbReference>
<keyword evidence="1" id="KW-0732">Signal</keyword>
<protein>
    <submittedName>
        <fullName evidence="2">DUF2845 domain-containing protein</fullName>
    </submittedName>
</protein>
<feature type="signal peptide" evidence="1">
    <location>
        <begin position="1"/>
        <end position="21"/>
    </location>
</feature>
<sequence>MAKYIVLFFFCFIPFTQKASADSLRCNGQLASPGDTKADIVEICGEPASTDSFCEPNTINTGPQGIQNGDNNIQHNVSIQSCTQVDVWTYNPGKGKFMTHLYFSQGQLRTIRYGNRVK</sequence>
<proteinExistence type="predicted"/>
<dbReference type="EMBL" id="JBHRTF010000003">
    <property type="protein sequence ID" value="MFC3115357.1"/>
    <property type="molecule type" value="Genomic_DNA"/>
</dbReference>
<dbReference type="RefSeq" id="WP_378117577.1">
    <property type="nucleotide sequence ID" value="NZ_JBHRTF010000003.1"/>
</dbReference>
<name>A0ABV7FGX2_9GAMM</name>
<evidence type="ECO:0000313" key="2">
    <source>
        <dbReference type="EMBL" id="MFC3115357.1"/>
    </source>
</evidence>
<reference evidence="3" key="1">
    <citation type="journal article" date="2019" name="Int. J. Syst. Evol. Microbiol.">
        <title>The Global Catalogue of Microorganisms (GCM) 10K type strain sequencing project: providing services to taxonomists for standard genome sequencing and annotation.</title>
        <authorList>
            <consortium name="The Broad Institute Genomics Platform"/>
            <consortium name="The Broad Institute Genome Sequencing Center for Infectious Disease"/>
            <person name="Wu L."/>
            <person name="Ma J."/>
        </authorList>
    </citation>
    <scope>NUCLEOTIDE SEQUENCE [LARGE SCALE GENOMIC DNA]</scope>
    <source>
        <strain evidence="3">KCTC 52237</strain>
    </source>
</reference>
<feature type="chain" id="PRO_5046909566" evidence="1">
    <location>
        <begin position="22"/>
        <end position="118"/>
    </location>
</feature>